<dbReference type="PANTHER" id="PTHR31435">
    <property type="entry name" value="PROTEIN NATD1"/>
    <property type="match status" value="1"/>
</dbReference>
<dbReference type="STRING" id="568860.SAMN05421811_109163"/>
<reference evidence="2 3" key="1">
    <citation type="submission" date="2016-10" db="EMBL/GenBank/DDBJ databases">
        <authorList>
            <person name="de Groot N.N."/>
        </authorList>
    </citation>
    <scope>NUCLEOTIDE SEQUENCE [LARGE SCALE GENOMIC DNA]</scope>
    <source>
        <strain evidence="2 3">CGMCC 4.5598</strain>
    </source>
</reference>
<name>A0A1I0KR56_9ACTN</name>
<accession>A0A1I0KR56</accession>
<evidence type="ECO:0000259" key="1">
    <source>
        <dbReference type="PROSITE" id="PS51729"/>
    </source>
</evidence>
<dbReference type="PANTHER" id="PTHR31435:SF10">
    <property type="entry name" value="BSR4717 PROTEIN"/>
    <property type="match status" value="1"/>
</dbReference>
<feature type="domain" description="N-acetyltransferase" evidence="1">
    <location>
        <begin position="6"/>
        <end position="92"/>
    </location>
</feature>
<organism evidence="2 3">
    <name type="scientific">Nonomuraea wenchangensis</name>
    <dbReference type="NCBI Taxonomy" id="568860"/>
    <lineage>
        <taxon>Bacteria</taxon>
        <taxon>Bacillati</taxon>
        <taxon>Actinomycetota</taxon>
        <taxon>Actinomycetes</taxon>
        <taxon>Streptosporangiales</taxon>
        <taxon>Streptosporangiaceae</taxon>
        <taxon>Nonomuraea</taxon>
    </lineage>
</organism>
<proteinExistence type="predicted"/>
<sequence>MPIEVVDNSSESRFEILVDGKVAGFADYRLLPTKVVFTHTEVSPLYEGQGLAGRLVDHALRVSADTGLRVVPLCPYVAKYIERHPEFANLVDAPDHDTAN</sequence>
<dbReference type="SUPFAM" id="SSF55729">
    <property type="entry name" value="Acyl-CoA N-acyltransferases (Nat)"/>
    <property type="match status" value="1"/>
</dbReference>
<gene>
    <name evidence="2" type="ORF">SAMN05421811_109163</name>
</gene>
<dbReference type="PROSITE" id="PS51729">
    <property type="entry name" value="GNAT_YJDJ"/>
    <property type="match status" value="1"/>
</dbReference>
<evidence type="ECO:0000313" key="2">
    <source>
        <dbReference type="EMBL" id="SEU28304.1"/>
    </source>
</evidence>
<dbReference type="EMBL" id="FOHX01000009">
    <property type="protein sequence ID" value="SEU28304.1"/>
    <property type="molecule type" value="Genomic_DNA"/>
</dbReference>
<dbReference type="Gene3D" id="3.40.630.30">
    <property type="match status" value="1"/>
</dbReference>
<keyword evidence="3" id="KW-1185">Reference proteome</keyword>
<dbReference type="CDD" id="cd04301">
    <property type="entry name" value="NAT_SF"/>
    <property type="match status" value="1"/>
</dbReference>
<dbReference type="InterPro" id="IPR031165">
    <property type="entry name" value="GNAT_YJDJ"/>
</dbReference>
<dbReference type="Proteomes" id="UP000199361">
    <property type="component" value="Unassembled WGS sequence"/>
</dbReference>
<evidence type="ECO:0000313" key="3">
    <source>
        <dbReference type="Proteomes" id="UP000199361"/>
    </source>
</evidence>
<protein>
    <recommendedName>
        <fullName evidence="1">N-acetyltransferase domain-containing protein</fullName>
    </recommendedName>
</protein>
<dbReference type="Pfam" id="PF14542">
    <property type="entry name" value="Acetyltransf_CG"/>
    <property type="match status" value="1"/>
</dbReference>
<dbReference type="OrthoDB" id="5405911at2"/>
<dbReference type="InterPro" id="IPR045057">
    <property type="entry name" value="Gcn5-rel_NAT"/>
</dbReference>
<dbReference type="RefSeq" id="WP_091086717.1">
    <property type="nucleotide sequence ID" value="NZ_FOHX01000009.1"/>
</dbReference>
<dbReference type="AlphaFoldDB" id="A0A1I0KR56"/>
<dbReference type="InterPro" id="IPR016181">
    <property type="entry name" value="Acyl_CoA_acyltransferase"/>
</dbReference>